<evidence type="ECO:0000256" key="1">
    <source>
        <dbReference type="SAM" id="Coils"/>
    </source>
</evidence>
<accession>A0A4P9XLX7</accession>
<feature type="compositionally biased region" description="Polar residues" evidence="2">
    <location>
        <begin position="961"/>
        <end position="983"/>
    </location>
</feature>
<feature type="compositionally biased region" description="Basic and acidic residues" evidence="2">
    <location>
        <begin position="539"/>
        <end position="548"/>
    </location>
</feature>
<feature type="compositionally biased region" description="Basic and acidic residues" evidence="2">
    <location>
        <begin position="609"/>
        <end position="619"/>
    </location>
</feature>
<dbReference type="EMBL" id="KZ992800">
    <property type="protein sequence ID" value="RKP06884.1"/>
    <property type="molecule type" value="Genomic_DNA"/>
</dbReference>
<feature type="region of interest" description="Disordered" evidence="2">
    <location>
        <begin position="358"/>
        <end position="391"/>
    </location>
</feature>
<feature type="region of interest" description="Disordered" evidence="2">
    <location>
        <begin position="460"/>
        <end position="498"/>
    </location>
</feature>
<sequence length="1079" mass="116119">MRGTAVRKGAAEPPASSTGQGIGLSLADELGKVDGGKPLVTQQGFFGAGGSSQREKSELHSSRTAAALSRLQQKGGNTPARSFSWKDVLTEDELALMAGLDRRTSRGAAGKEMPTASTQGGVRTAPSADTASVKQPLNASADTSKPPSDRRLSDIERERRQSFIMDKLRERLFDVKRRSRNTPTSGKKRQYSSGVFTKPDSTIQQQKILFAQGKPPPSTPSAALPNGGEPQPWKSAYMRALDSKTGSTGHTTTKLDGPLNNDDILNKQTRTPARVPSVSDALRASSMQAPASLARPALHRSVVAQLPDVSIVDQFPPLALSRPSAAVHQGSVENVAVSNEHAGPKGVALSARALSSIPEAPESRVSPVSTQAPSSAMYPSPGQSSSTYTVDANGRSVRINLGRTRLRFSEQSDGLLNIDIVSNGRQKGRHSLFVAEDGTLQPAGANGGRLRHVRRDQVAVALRHQRRPDSDDSDGPEREAERNGVNVGTGSQAPQAAAAPPTLFDRLLQASRNKAPAVDAGVQTSAFLQAMPATVDSNTPKEQDKHESTTPSGLPPSQWHTAINDQADVIPRPPSTRPLSRQTQRSDNQSQHEYVTAIGSPQSALKTVTDAKAEPDAKSTLRLPGYWPTDPSIMQQSDDHKSVLTNEEHWLRLSQKLDKLPTRRASSPLCDEAQPFTSTPMRPGYQLRATKNGTLEKVGGGHDMETGLWGDISPLKPGAEAAKAGDLGVSEQPNLQANVENEQPAKQRQTEPTAAGFVSGWDSHYFRNADPTAVGSESGLASRYFCGPDEDGMRSVGLDSQYFKPAESVAFGVESARPIDRGNNAELPPKTTSSVPDGMDAQPLGNRQNQGSPRELSPQQQVSHTAAVNDSKHVLALATTQAAAQEPMVIDSNQQNDAAAPDADVRLNASRLRAQELNTLLTSQSARQAKLQENKLNVLNMVNELLAQSVWRNQSKVVTDKSGTLNAPSSAVTRETTGPSTAAANRPDILADHIRGQEQASSPLKEMGPDASIESIERALHKAECELVDPLLQMKERRLVKARELAESMLREREHHQRIQERIRKQEAQVDQLMRALQK</sequence>
<feature type="compositionally biased region" description="Polar residues" evidence="2">
    <location>
        <begin position="115"/>
        <end position="146"/>
    </location>
</feature>
<feature type="region of interest" description="Disordered" evidence="2">
    <location>
        <begin position="1"/>
        <end position="85"/>
    </location>
</feature>
<feature type="region of interest" description="Disordered" evidence="2">
    <location>
        <begin position="816"/>
        <end position="866"/>
    </location>
</feature>
<dbReference type="AlphaFoldDB" id="A0A4P9XLX7"/>
<feature type="compositionally biased region" description="Polar residues" evidence="2">
    <location>
        <begin position="577"/>
        <end position="606"/>
    </location>
</feature>
<evidence type="ECO:0000313" key="3">
    <source>
        <dbReference type="EMBL" id="RKP06884.1"/>
    </source>
</evidence>
<reference evidence="4" key="1">
    <citation type="journal article" date="2018" name="Nat. Microbiol.">
        <title>Leveraging single-cell genomics to expand the fungal tree of life.</title>
        <authorList>
            <person name="Ahrendt S.R."/>
            <person name="Quandt C.A."/>
            <person name="Ciobanu D."/>
            <person name="Clum A."/>
            <person name="Salamov A."/>
            <person name="Andreopoulos B."/>
            <person name="Cheng J.F."/>
            <person name="Woyke T."/>
            <person name="Pelin A."/>
            <person name="Henrissat B."/>
            <person name="Reynolds N.K."/>
            <person name="Benny G.L."/>
            <person name="Smith M.E."/>
            <person name="James T.Y."/>
            <person name="Grigoriev I.V."/>
        </authorList>
    </citation>
    <scope>NUCLEOTIDE SEQUENCE [LARGE SCALE GENOMIC DNA]</scope>
    <source>
        <strain evidence="4">RSA 1356</strain>
    </source>
</reference>
<feature type="compositionally biased region" description="Basic and acidic residues" evidence="2">
    <location>
        <begin position="467"/>
        <end position="482"/>
    </location>
</feature>
<feature type="coiled-coil region" evidence="1">
    <location>
        <begin position="1032"/>
        <end position="1076"/>
    </location>
</feature>
<protein>
    <submittedName>
        <fullName evidence="3">Uncharacterized protein</fullName>
    </submittedName>
</protein>
<feature type="region of interest" description="Disordered" evidence="2">
    <location>
        <begin position="536"/>
        <end position="628"/>
    </location>
</feature>
<proteinExistence type="predicted"/>
<gene>
    <name evidence="3" type="ORF">THASP1DRAFT_31306</name>
</gene>
<feature type="compositionally biased region" description="Low complexity" evidence="2">
    <location>
        <begin position="243"/>
        <end position="254"/>
    </location>
</feature>
<feature type="compositionally biased region" description="Polar residues" evidence="2">
    <location>
        <begin position="70"/>
        <end position="81"/>
    </location>
</feature>
<feature type="compositionally biased region" description="Polar residues" evidence="2">
    <location>
        <begin position="181"/>
        <end position="207"/>
    </location>
</feature>
<feature type="region of interest" description="Disordered" evidence="2">
    <location>
        <begin position="100"/>
        <end position="265"/>
    </location>
</feature>
<feature type="region of interest" description="Disordered" evidence="2">
    <location>
        <begin position="961"/>
        <end position="988"/>
    </location>
</feature>
<feature type="compositionally biased region" description="Polar residues" evidence="2">
    <location>
        <begin position="845"/>
        <end position="866"/>
    </location>
</feature>
<keyword evidence="1" id="KW-0175">Coiled coil</keyword>
<organism evidence="3 4">
    <name type="scientific">Thamnocephalis sphaerospora</name>
    <dbReference type="NCBI Taxonomy" id="78915"/>
    <lineage>
        <taxon>Eukaryota</taxon>
        <taxon>Fungi</taxon>
        <taxon>Fungi incertae sedis</taxon>
        <taxon>Zoopagomycota</taxon>
        <taxon>Zoopagomycotina</taxon>
        <taxon>Zoopagomycetes</taxon>
        <taxon>Zoopagales</taxon>
        <taxon>Sigmoideomycetaceae</taxon>
        <taxon>Thamnocephalis</taxon>
    </lineage>
</organism>
<feature type="region of interest" description="Disordered" evidence="2">
    <location>
        <begin position="663"/>
        <end position="686"/>
    </location>
</feature>
<dbReference type="Proteomes" id="UP000271241">
    <property type="component" value="Unassembled WGS sequence"/>
</dbReference>
<name>A0A4P9XLX7_9FUNG</name>
<evidence type="ECO:0000313" key="4">
    <source>
        <dbReference type="Proteomes" id="UP000271241"/>
    </source>
</evidence>
<evidence type="ECO:0000256" key="2">
    <source>
        <dbReference type="SAM" id="MobiDB-lite"/>
    </source>
</evidence>
<feature type="compositionally biased region" description="Basic and acidic residues" evidence="2">
    <location>
        <begin position="147"/>
        <end position="176"/>
    </location>
</feature>
<feature type="compositionally biased region" description="Polar residues" evidence="2">
    <location>
        <begin position="381"/>
        <end position="390"/>
    </location>
</feature>
<keyword evidence="4" id="KW-1185">Reference proteome</keyword>